<dbReference type="Proteomes" id="UP001217044">
    <property type="component" value="Chromosome"/>
</dbReference>
<dbReference type="Pfam" id="PF13692">
    <property type="entry name" value="Glyco_trans_1_4"/>
    <property type="match status" value="1"/>
</dbReference>
<dbReference type="CDD" id="cd03791">
    <property type="entry name" value="GT5_Glycogen_synthase_DULL1-like"/>
    <property type="match status" value="1"/>
</dbReference>
<dbReference type="InterPro" id="IPR011835">
    <property type="entry name" value="GS/SS"/>
</dbReference>
<dbReference type="RefSeq" id="WP_273987645.1">
    <property type="nucleotide sequence ID" value="NZ_BAABQT010000002.1"/>
</dbReference>
<name>A0ABY7UZB0_9DEIO</name>
<evidence type="ECO:0000259" key="7">
    <source>
        <dbReference type="Pfam" id="PF08323"/>
    </source>
</evidence>
<keyword evidence="5 6" id="KW-0320">Glycogen biosynthesis</keyword>
<evidence type="ECO:0000256" key="6">
    <source>
        <dbReference type="HAMAP-Rule" id="MF_00484"/>
    </source>
</evidence>
<sequence>MQVVHVASEVFPFSRSGGLGDVLGVLPLVQARLGAEVTVVSPWYADVPDEVTEVWSGTLPDMSGPGLPVLPPVRVGEVRRGGVRFVFVGLPCFDRPGLYHPDDVWRFSQFGRAVLPVLAGLGVVPDVLHGHDWQAGLVVARARLSGVRGVFSVHNLQYQGRWNLPDGAPWTGLPDWTLTPEGLEFHGDVNLMKAGLVFASQVTTVSPTYAREITTPAFGEGLEGLMTRLEAEGRLSGILNGLDQERWDPRTDQDVPSFSDPAGKGAAVAALRAEFGLDGAPILASVSRLAEQKGMDLLILALPQLVQDWNVVVLGGGDPALEAGLREWAAHPRVVFAQGMNEPLAHRIYAGADAFAMPSRFEPCGLSQMIAMRYGTLPVVRLTGGLVDTVPGDVGFTFEQATAADLTAACQEAFAAFGDRADWAARVERAMALSFSWDAPARSYLGLYARVLSSPLSPLTGLDAPQEQAGAPA</sequence>
<organism evidence="8 9">
    <name type="scientific">Deinococcus aquaticus</name>
    <dbReference type="NCBI Taxonomy" id="328692"/>
    <lineage>
        <taxon>Bacteria</taxon>
        <taxon>Thermotogati</taxon>
        <taxon>Deinococcota</taxon>
        <taxon>Deinococci</taxon>
        <taxon>Deinococcales</taxon>
        <taxon>Deinococcaceae</taxon>
        <taxon>Deinococcus</taxon>
    </lineage>
</organism>
<dbReference type="InterPro" id="IPR013534">
    <property type="entry name" value="Starch_synth_cat_dom"/>
</dbReference>
<dbReference type="EMBL" id="CP115165">
    <property type="protein sequence ID" value="WDA57714.1"/>
    <property type="molecule type" value="Genomic_DNA"/>
</dbReference>
<evidence type="ECO:0000256" key="4">
    <source>
        <dbReference type="ARBA" id="ARBA00022679"/>
    </source>
</evidence>
<comment type="similarity">
    <text evidence="2 6">Belongs to the glycosyltransferase 1 family. Bacterial/plant glycogen synthase subfamily.</text>
</comment>
<dbReference type="PANTHER" id="PTHR45825:SF11">
    <property type="entry name" value="ALPHA AMYLASE DOMAIN-CONTAINING PROTEIN"/>
    <property type="match status" value="1"/>
</dbReference>
<dbReference type="HAMAP" id="MF_00484">
    <property type="entry name" value="Glycogen_synth"/>
    <property type="match status" value="1"/>
</dbReference>
<comment type="pathway">
    <text evidence="6">Glycan biosynthesis; glycogen biosynthesis.</text>
</comment>
<protein>
    <recommendedName>
        <fullName evidence="6">Glycogen synthase</fullName>
        <ecNumber evidence="6">2.4.1.21</ecNumber>
    </recommendedName>
    <alternativeName>
        <fullName evidence="6">Starch [bacterial glycogen] synthase</fullName>
    </alternativeName>
</protein>
<gene>
    <name evidence="6" type="primary">glgA</name>
    <name evidence="8" type="ORF">M8445_10120</name>
</gene>
<evidence type="ECO:0000256" key="3">
    <source>
        <dbReference type="ARBA" id="ARBA00022676"/>
    </source>
</evidence>
<dbReference type="PANTHER" id="PTHR45825">
    <property type="entry name" value="GRANULE-BOUND STARCH SYNTHASE 1, CHLOROPLASTIC/AMYLOPLASTIC"/>
    <property type="match status" value="1"/>
</dbReference>
<comment type="function">
    <text evidence="6">Synthesizes alpha-1,4-glucan chains using ADP-glucose.</text>
</comment>
<proteinExistence type="inferred from homology"/>
<dbReference type="SUPFAM" id="SSF53756">
    <property type="entry name" value="UDP-Glycosyltransferase/glycogen phosphorylase"/>
    <property type="match status" value="1"/>
</dbReference>
<evidence type="ECO:0000313" key="9">
    <source>
        <dbReference type="Proteomes" id="UP001217044"/>
    </source>
</evidence>
<keyword evidence="9" id="KW-1185">Reference proteome</keyword>
<evidence type="ECO:0000256" key="5">
    <source>
        <dbReference type="ARBA" id="ARBA00023056"/>
    </source>
</evidence>
<dbReference type="Pfam" id="PF08323">
    <property type="entry name" value="Glyco_transf_5"/>
    <property type="match status" value="1"/>
</dbReference>
<comment type="catalytic activity">
    <reaction evidence="1 6">
        <text>[(1-&gt;4)-alpha-D-glucosyl](n) + ADP-alpha-D-glucose = [(1-&gt;4)-alpha-D-glucosyl](n+1) + ADP + H(+)</text>
        <dbReference type="Rhea" id="RHEA:18189"/>
        <dbReference type="Rhea" id="RHEA-COMP:9584"/>
        <dbReference type="Rhea" id="RHEA-COMP:9587"/>
        <dbReference type="ChEBI" id="CHEBI:15378"/>
        <dbReference type="ChEBI" id="CHEBI:15444"/>
        <dbReference type="ChEBI" id="CHEBI:57498"/>
        <dbReference type="ChEBI" id="CHEBI:456216"/>
        <dbReference type="EC" id="2.4.1.21"/>
    </reaction>
</comment>
<reference evidence="8 9" key="1">
    <citation type="submission" date="2022-12" db="EMBL/GenBank/DDBJ databases">
        <title>Genome Sequence of Deinococcus aquaticus Type Strain PB314.</title>
        <authorList>
            <person name="Albert C."/>
            <person name="Hill J."/>
            <person name="Boren L."/>
            <person name="Scholz-Ng S."/>
            <person name="Fatema N."/>
            <person name="Grosso R."/>
            <person name="Soboslay E."/>
            <person name="Tuohy J."/>
        </authorList>
    </citation>
    <scope>NUCLEOTIDE SEQUENCE [LARGE SCALE GENOMIC DNA]</scope>
    <source>
        <strain evidence="8 9">PB-314</strain>
    </source>
</reference>
<dbReference type="NCBIfam" id="TIGR02095">
    <property type="entry name" value="glgA"/>
    <property type="match status" value="1"/>
</dbReference>
<feature type="domain" description="Starch synthase catalytic" evidence="7">
    <location>
        <begin position="2"/>
        <end position="227"/>
    </location>
</feature>
<evidence type="ECO:0000256" key="2">
    <source>
        <dbReference type="ARBA" id="ARBA00010281"/>
    </source>
</evidence>
<evidence type="ECO:0000256" key="1">
    <source>
        <dbReference type="ARBA" id="ARBA00001478"/>
    </source>
</evidence>
<dbReference type="Gene3D" id="3.40.50.2000">
    <property type="entry name" value="Glycogen Phosphorylase B"/>
    <property type="match status" value="2"/>
</dbReference>
<evidence type="ECO:0000313" key="8">
    <source>
        <dbReference type="EMBL" id="WDA57714.1"/>
    </source>
</evidence>
<accession>A0ABY7UZB0</accession>
<keyword evidence="4 6" id="KW-0808">Transferase</keyword>
<keyword evidence="3 6" id="KW-0328">Glycosyltransferase</keyword>
<feature type="binding site" evidence="6">
    <location>
        <position position="15"/>
    </location>
    <ligand>
        <name>ADP-alpha-D-glucose</name>
        <dbReference type="ChEBI" id="CHEBI:57498"/>
    </ligand>
</feature>
<dbReference type="EC" id="2.4.1.21" evidence="6"/>